<dbReference type="FunFam" id="3.40.50.300:FF:000010">
    <property type="entry name" value="Chaperone clpB 1, putative"/>
    <property type="match status" value="1"/>
</dbReference>
<dbReference type="SMART" id="SM01086">
    <property type="entry name" value="ClpB_D2-small"/>
    <property type="match status" value="1"/>
</dbReference>
<dbReference type="Gene3D" id="1.10.1780.10">
    <property type="entry name" value="Clp, N-terminal domain"/>
    <property type="match status" value="1"/>
</dbReference>
<comment type="function">
    <text evidence="11">Part of a stress-induced multi-chaperone system, it is involved in the recovery of the cell from heat-induced damage, in cooperation with DnaK, DnaJ and GrpE.</text>
</comment>
<evidence type="ECO:0000259" key="12">
    <source>
        <dbReference type="PROSITE" id="PS51903"/>
    </source>
</evidence>
<dbReference type="PANTHER" id="PTHR11638:SF18">
    <property type="entry name" value="HEAT SHOCK PROTEIN 104"/>
    <property type="match status" value="1"/>
</dbReference>
<gene>
    <name evidence="11 13" type="primary">clpB</name>
    <name evidence="13" type="ORF">HYG85_00625</name>
</gene>
<dbReference type="RefSeq" id="WP_212691867.1">
    <property type="nucleotide sequence ID" value="NZ_CP058561.1"/>
</dbReference>
<dbReference type="Pfam" id="PF02861">
    <property type="entry name" value="Clp_N"/>
    <property type="match status" value="1"/>
</dbReference>
<dbReference type="InterPro" id="IPR019489">
    <property type="entry name" value="Clp_ATPase_C"/>
</dbReference>
<evidence type="ECO:0000256" key="6">
    <source>
        <dbReference type="ARBA" id="ARBA00023054"/>
    </source>
</evidence>
<accession>A0A8J8SA80</accession>
<dbReference type="GO" id="GO:0042026">
    <property type="term" value="P:protein refolding"/>
    <property type="evidence" value="ECO:0007669"/>
    <property type="project" value="UniProtKB-UniRule"/>
</dbReference>
<protein>
    <recommendedName>
        <fullName evidence="11">Chaperone protein ClpB</fullName>
    </recommendedName>
</protein>
<keyword evidence="7 10" id="KW-0143">Chaperone</keyword>
<dbReference type="FunFam" id="3.40.50.300:FF:000025">
    <property type="entry name" value="ATP-dependent Clp protease subunit"/>
    <property type="match status" value="1"/>
</dbReference>
<dbReference type="Gene3D" id="1.10.8.60">
    <property type="match status" value="1"/>
</dbReference>
<keyword evidence="5 10" id="KW-0067">ATP-binding</keyword>
<dbReference type="SUPFAM" id="SSF81923">
    <property type="entry name" value="Double Clp-N motif"/>
    <property type="match status" value="1"/>
</dbReference>
<keyword evidence="11" id="KW-0346">Stress response</keyword>
<feature type="coiled-coil region" evidence="11">
    <location>
        <begin position="467"/>
        <end position="538"/>
    </location>
</feature>
<sequence length="866" mass="97505">MDLNKFTQKSLEAVKNAETIAVGNGNIEIAPEHLLLSLLKQENGLIPRILDKMGKDINGMTIELDDYVNKMPKVSGPGREAGKIYISTSTDKIFVAALKEAEKLGDQFVSVEHLFVSFFVLSKKDYVVTLLNKYDITKNAVLNVLKAIRGNQRVVSDNPENTYEALTRYGHDLVEEARQNKLDPVIGRDGEIRHAIRILSRKTKNNPVLIGEPGVGKTAIAEGLAHRIVKGDVPEGIKDKKIISLDLGALVAGAKYRGEFEERFKAVLKEVKDSDGKVILFIDELHTIVGAGKTEGAMDAGNMLKPMLARGELHCIGATTLDEYRKYIEKDSALERRFQPVMVDEPTVEDTISILRGLSERYEVFHGVKIQDTALVSAAVLSNRYITDRFLPDKAIDLVDEACAMIRTEMDSMPTELDEVSRKIIQLEIEEAALIKEKDDMSKSRLSRIQKELAEHKDIYNTMKVQWENEKQNIEKVQNLKEELEKVGREIEKAEREYDLNKAAMLKYGRLPELKAKLEEEQRNIETNKNDNSLLRQKVSEEEIAEIISRWTGIPLSKLVSGEREKLLKLSDILHRRVIGQDEAIQRVTDAIIRSRAGIKDPKRPIGSFIFLGPTGVGKTELAKAVAEVLFDTEDNIVRIDMSEYMEKFSVSRLIGAPPGYVGYEEGGQLTEAVRRKPYSVVLLDEIEKAHPDVFNILLQILDDGRITDSQGRTVDFKNTIIIMTSNIGSEYLLEGINSIGEISEQARNNVTSSLNKYFRPEFLNRVDEIVLYKPLTKEDLIAIVDLLIDEIGKRLADRRLGIEITDKAKRHIVEEGYDPIYGARPLKRYLQRNVETMIGRAIISGNVSEGSNIVIDYIDGKLQII</sequence>
<dbReference type="NCBIfam" id="TIGR03346">
    <property type="entry name" value="chaperone_ClpB"/>
    <property type="match status" value="1"/>
</dbReference>
<dbReference type="InterPro" id="IPR004176">
    <property type="entry name" value="Clp_R_N"/>
</dbReference>
<organism evidence="13 14">
    <name type="scientific">Vallitalea guaymasensis</name>
    <dbReference type="NCBI Taxonomy" id="1185412"/>
    <lineage>
        <taxon>Bacteria</taxon>
        <taxon>Bacillati</taxon>
        <taxon>Bacillota</taxon>
        <taxon>Clostridia</taxon>
        <taxon>Lachnospirales</taxon>
        <taxon>Vallitaleaceae</taxon>
        <taxon>Vallitalea</taxon>
    </lineage>
</organism>
<comment type="subunit">
    <text evidence="11">Homohexamer; The oligomerization is ATP-dependent.</text>
</comment>
<keyword evidence="3 9" id="KW-0677">Repeat</keyword>
<evidence type="ECO:0000256" key="2">
    <source>
        <dbReference type="ARBA" id="ARBA00008675"/>
    </source>
</evidence>
<evidence type="ECO:0000256" key="10">
    <source>
        <dbReference type="RuleBase" id="RU004432"/>
    </source>
</evidence>
<dbReference type="InterPro" id="IPR036628">
    <property type="entry name" value="Clp_N_dom_sf"/>
</dbReference>
<dbReference type="GO" id="GO:0034605">
    <property type="term" value="P:cellular response to heat"/>
    <property type="evidence" value="ECO:0007669"/>
    <property type="project" value="TreeGrafter"/>
</dbReference>
<dbReference type="Proteomes" id="UP000677305">
    <property type="component" value="Chromosome"/>
</dbReference>
<dbReference type="InterPro" id="IPR041546">
    <property type="entry name" value="ClpA/ClpB_AAA_lid"/>
</dbReference>
<evidence type="ECO:0000256" key="5">
    <source>
        <dbReference type="ARBA" id="ARBA00022840"/>
    </source>
</evidence>
<dbReference type="SUPFAM" id="SSF52540">
    <property type="entry name" value="P-loop containing nucleoside triphosphate hydrolases"/>
    <property type="match status" value="2"/>
</dbReference>
<dbReference type="SMART" id="SM00382">
    <property type="entry name" value="AAA"/>
    <property type="match status" value="2"/>
</dbReference>
<evidence type="ECO:0000256" key="9">
    <source>
        <dbReference type="PROSITE-ProRule" id="PRU01251"/>
    </source>
</evidence>
<evidence type="ECO:0000256" key="8">
    <source>
        <dbReference type="ARBA" id="ARBA00026057"/>
    </source>
</evidence>
<dbReference type="InterPro" id="IPR001270">
    <property type="entry name" value="ClpA/B"/>
</dbReference>
<feature type="domain" description="Clp R" evidence="12">
    <location>
        <begin position="3"/>
        <end position="151"/>
    </location>
</feature>
<evidence type="ECO:0000313" key="14">
    <source>
        <dbReference type="Proteomes" id="UP000677305"/>
    </source>
</evidence>
<dbReference type="Gene3D" id="3.40.50.300">
    <property type="entry name" value="P-loop containing nucleotide triphosphate hydrolases"/>
    <property type="match status" value="3"/>
</dbReference>
<evidence type="ECO:0000256" key="1">
    <source>
        <dbReference type="ARBA" id="ARBA00004496"/>
    </source>
</evidence>
<dbReference type="FunFam" id="3.40.50.300:FF:000120">
    <property type="entry name" value="ATP-dependent chaperone ClpB"/>
    <property type="match status" value="1"/>
</dbReference>
<dbReference type="Pfam" id="PF10431">
    <property type="entry name" value="ClpB_D2-small"/>
    <property type="match status" value="1"/>
</dbReference>
<dbReference type="GO" id="GO:0005737">
    <property type="term" value="C:cytoplasm"/>
    <property type="evidence" value="ECO:0007669"/>
    <property type="project" value="UniProtKB-SubCell"/>
</dbReference>
<dbReference type="PROSITE" id="PS51903">
    <property type="entry name" value="CLP_R"/>
    <property type="match status" value="1"/>
</dbReference>
<dbReference type="InterPro" id="IPR050130">
    <property type="entry name" value="ClpA_ClpB"/>
</dbReference>
<dbReference type="GO" id="GO:0005524">
    <property type="term" value="F:ATP binding"/>
    <property type="evidence" value="ECO:0007669"/>
    <property type="project" value="UniProtKB-UniRule"/>
</dbReference>
<dbReference type="InterPro" id="IPR027417">
    <property type="entry name" value="P-loop_NTPase"/>
</dbReference>
<dbReference type="CDD" id="cd00009">
    <property type="entry name" value="AAA"/>
    <property type="match status" value="1"/>
</dbReference>
<dbReference type="InterPro" id="IPR017730">
    <property type="entry name" value="Chaperonin_ClpB"/>
</dbReference>
<dbReference type="PROSITE" id="PS00870">
    <property type="entry name" value="CLPAB_1"/>
    <property type="match status" value="1"/>
</dbReference>
<dbReference type="AlphaFoldDB" id="A0A8J8SA80"/>
<dbReference type="InterPro" id="IPR003593">
    <property type="entry name" value="AAA+_ATPase"/>
</dbReference>
<keyword evidence="14" id="KW-1185">Reference proteome</keyword>
<keyword evidence="6 11" id="KW-0175">Coiled coil</keyword>
<evidence type="ECO:0000256" key="3">
    <source>
        <dbReference type="ARBA" id="ARBA00022737"/>
    </source>
</evidence>
<dbReference type="PANTHER" id="PTHR11638">
    <property type="entry name" value="ATP-DEPENDENT CLP PROTEASE"/>
    <property type="match status" value="1"/>
</dbReference>
<dbReference type="KEGG" id="vgu:HYG85_00625"/>
<dbReference type="PRINTS" id="PR00300">
    <property type="entry name" value="CLPPROTEASEA"/>
</dbReference>
<dbReference type="Pfam" id="PF00004">
    <property type="entry name" value="AAA"/>
    <property type="match status" value="1"/>
</dbReference>
<dbReference type="Pfam" id="PF17871">
    <property type="entry name" value="AAA_lid_9"/>
    <property type="match status" value="1"/>
</dbReference>
<proteinExistence type="inferred from homology"/>
<dbReference type="InterPro" id="IPR003959">
    <property type="entry name" value="ATPase_AAA_core"/>
</dbReference>
<evidence type="ECO:0000256" key="7">
    <source>
        <dbReference type="ARBA" id="ARBA00023186"/>
    </source>
</evidence>
<dbReference type="PROSITE" id="PS00871">
    <property type="entry name" value="CLPAB_2"/>
    <property type="match status" value="1"/>
</dbReference>
<dbReference type="Pfam" id="PF07724">
    <property type="entry name" value="AAA_2"/>
    <property type="match status" value="1"/>
</dbReference>
<name>A0A8J8SA80_9FIRM</name>
<dbReference type="CDD" id="cd19499">
    <property type="entry name" value="RecA-like_ClpB_Hsp104-like"/>
    <property type="match status" value="1"/>
</dbReference>
<dbReference type="InterPro" id="IPR018368">
    <property type="entry name" value="ClpA/B_CS1"/>
</dbReference>
<comment type="similarity">
    <text evidence="2 10">Belongs to the ClpA/ClpB family.</text>
</comment>
<dbReference type="GO" id="GO:0016887">
    <property type="term" value="F:ATP hydrolysis activity"/>
    <property type="evidence" value="ECO:0007669"/>
    <property type="project" value="InterPro"/>
</dbReference>
<keyword evidence="4 10" id="KW-0547">Nucleotide-binding</keyword>
<evidence type="ECO:0000256" key="11">
    <source>
        <dbReference type="RuleBase" id="RU362034"/>
    </source>
</evidence>
<dbReference type="InterPro" id="IPR028299">
    <property type="entry name" value="ClpA/B_CS2"/>
</dbReference>
<reference evidence="13 14" key="1">
    <citation type="submission" date="2020-07" db="EMBL/GenBank/DDBJ databases">
        <title>Vallitalea guaymasensis genome.</title>
        <authorList>
            <person name="Postec A."/>
        </authorList>
    </citation>
    <scope>NUCLEOTIDE SEQUENCE [LARGE SCALE GENOMIC DNA]</scope>
    <source>
        <strain evidence="13 14">Ra1766G1</strain>
    </source>
</reference>
<comment type="subunit">
    <text evidence="8">Homohexamer. The oligomerization is ATP-dependent.</text>
</comment>
<comment type="subcellular location">
    <subcellularLocation>
        <location evidence="1 11">Cytoplasm</location>
    </subcellularLocation>
</comment>
<evidence type="ECO:0000256" key="4">
    <source>
        <dbReference type="ARBA" id="ARBA00022741"/>
    </source>
</evidence>
<keyword evidence="11" id="KW-0963">Cytoplasm</keyword>
<evidence type="ECO:0000313" key="13">
    <source>
        <dbReference type="EMBL" id="QUH27503.1"/>
    </source>
</evidence>
<dbReference type="EMBL" id="CP058561">
    <property type="protein sequence ID" value="QUH27503.1"/>
    <property type="molecule type" value="Genomic_DNA"/>
</dbReference>